<dbReference type="EMBL" id="KK119118">
    <property type="protein sequence ID" value="KFM74813.1"/>
    <property type="molecule type" value="Genomic_DNA"/>
</dbReference>
<keyword evidence="2" id="KW-1185">Reference proteome</keyword>
<name>A0A087UBS4_STEMI</name>
<dbReference type="OrthoDB" id="9215339at2759"/>
<evidence type="ECO:0000313" key="2">
    <source>
        <dbReference type="Proteomes" id="UP000054359"/>
    </source>
</evidence>
<evidence type="ECO:0000313" key="1">
    <source>
        <dbReference type="EMBL" id="KFM74813.1"/>
    </source>
</evidence>
<dbReference type="AlphaFoldDB" id="A0A087UBS4"/>
<organism evidence="1 2">
    <name type="scientific">Stegodyphus mimosarum</name>
    <name type="common">African social velvet spider</name>
    <dbReference type="NCBI Taxonomy" id="407821"/>
    <lineage>
        <taxon>Eukaryota</taxon>
        <taxon>Metazoa</taxon>
        <taxon>Ecdysozoa</taxon>
        <taxon>Arthropoda</taxon>
        <taxon>Chelicerata</taxon>
        <taxon>Arachnida</taxon>
        <taxon>Araneae</taxon>
        <taxon>Araneomorphae</taxon>
        <taxon>Entelegynae</taxon>
        <taxon>Eresoidea</taxon>
        <taxon>Eresidae</taxon>
        <taxon>Stegodyphus</taxon>
    </lineage>
</organism>
<accession>A0A087UBS4</accession>
<dbReference type="Proteomes" id="UP000054359">
    <property type="component" value="Unassembled WGS sequence"/>
</dbReference>
<dbReference type="STRING" id="407821.A0A087UBS4"/>
<sequence>MEKESSEFSLSENTKVTEEKTFAESLLYGTDSYGNDETSFEEVDVHIQENLEDDFIKEALKSGMDLRQYSR</sequence>
<reference evidence="1 2" key="1">
    <citation type="submission" date="2013-11" db="EMBL/GenBank/DDBJ databases">
        <title>Genome sequencing of Stegodyphus mimosarum.</title>
        <authorList>
            <person name="Bechsgaard J."/>
        </authorList>
    </citation>
    <scope>NUCLEOTIDE SEQUENCE [LARGE SCALE GENOMIC DNA]</scope>
</reference>
<proteinExistence type="predicted"/>
<feature type="non-terminal residue" evidence="1">
    <location>
        <position position="71"/>
    </location>
</feature>
<gene>
    <name evidence="1" type="ORF">X975_18312</name>
</gene>
<protein>
    <submittedName>
        <fullName evidence="1">Vacuolar protein sorting-associated protein 52-like protein</fullName>
    </submittedName>
</protein>